<proteinExistence type="predicted"/>
<keyword evidence="1" id="KW-0479">Metal-binding</keyword>
<dbReference type="GO" id="GO:0046872">
    <property type="term" value="F:metal ion binding"/>
    <property type="evidence" value="ECO:0007669"/>
    <property type="project" value="UniProtKB-KW"/>
</dbReference>
<accession>A0A8E2EMI5</accession>
<dbReference type="Proteomes" id="UP000250140">
    <property type="component" value="Unassembled WGS sequence"/>
</dbReference>
<dbReference type="SUPFAM" id="SSF63393">
    <property type="entry name" value="RNA polymerase subunits"/>
    <property type="match status" value="1"/>
</dbReference>
<gene>
    <name evidence="4" type="ORF">AOQ84DRAFT_6826</name>
</gene>
<dbReference type="GO" id="GO:0006351">
    <property type="term" value="P:DNA-templated transcription"/>
    <property type="evidence" value="ECO:0007669"/>
    <property type="project" value="InterPro"/>
</dbReference>
<feature type="compositionally biased region" description="Polar residues" evidence="3">
    <location>
        <begin position="19"/>
        <end position="46"/>
    </location>
</feature>
<dbReference type="InterPro" id="IPR006591">
    <property type="entry name" value="RNAP_P/RPABC4"/>
</dbReference>
<keyword evidence="2" id="KW-0862">Zinc</keyword>
<evidence type="ECO:0000256" key="2">
    <source>
        <dbReference type="ARBA" id="ARBA00022833"/>
    </source>
</evidence>
<name>A0A8E2EMI5_9PEZI</name>
<evidence type="ECO:0000256" key="1">
    <source>
        <dbReference type="ARBA" id="ARBA00022723"/>
    </source>
</evidence>
<protein>
    <submittedName>
        <fullName evidence="4">Uncharacterized protein</fullName>
    </submittedName>
</protein>
<organism evidence="4 5">
    <name type="scientific">Glonium stellatum</name>
    <dbReference type="NCBI Taxonomy" id="574774"/>
    <lineage>
        <taxon>Eukaryota</taxon>
        <taxon>Fungi</taxon>
        <taxon>Dikarya</taxon>
        <taxon>Ascomycota</taxon>
        <taxon>Pezizomycotina</taxon>
        <taxon>Dothideomycetes</taxon>
        <taxon>Pleosporomycetidae</taxon>
        <taxon>Gloniales</taxon>
        <taxon>Gloniaceae</taxon>
        <taxon>Glonium</taxon>
    </lineage>
</organism>
<feature type="region of interest" description="Disordered" evidence="3">
    <location>
        <begin position="1"/>
        <end position="125"/>
    </location>
</feature>
<evidence type="ECO:0000313" key="4">
    <source>
        <dbReference type="EMBL" id="OCL01456.1"/>
    </source>
</evidence>
<feature type="compositionally biased region" description="Pro residues" evidence="3">
    <location>
        <begin position="92"/>
        <end position="108"/>
    </location>
</feature>
<feature type="compositionally biased region" description="Acidic residues" evidence="3">
    <location>
        <begin position="69"/>
        <end position="78"/>
    </location>
</feature>
<dbReference type="EMBL" id="KV751130">
    <property type="protein sequence ID" value="OCL01456.1"/>
    <property type="molecule type" value="Genomic_DNA"/>
</dbReference>
<evidence type="ECO:0000256" key="3">
    <source>
        <dbReference type="SAM" id="MobiDB-lite"/>
    </source>
</evidence>
<reference evidence="4 5" key="1">
    <citation type="journal article" date="2016" name="Nat. Commun.">
        <title>Ectomycorrhizal ecology is imprinted in the genome of the dominant symbiotic fungus Cenococcum geophilum.</title>
        <authorList>
            <consortium name="DOE Joint Genome Institute"/>
            <person name="Peter M."/>
            <person name="Kohler A."/>
            <person name="Ohm R.A."/>
            <person name="Kuo A."/>
            <person name="Krutzmann J."/>
            <person name="Morin E."/>
            <person name="Arend M."/>
            <person name="Barry K.W."/>
            <person name="Binder M."/>
            <person name="Choi C."/>
            <person name="Clum A."/>
            <person name="Copeland A."/>
            <person name="Grisel N."/>
            <person name="Haridas S."/>
            <person name="Kipfer T."/>
            <person name="LaButti K."/>
            <person name="Lindquist E."/>
            <person name="Lipzen A."/>
            <person name="Maire R."/>
            <person name="Meier B."/>
            <person name="Mihaltcheva S."/>
            <person name="Molinier V."/>
            <person name="Murat C."/>
            <person name="Poggeler S."/>
            <person name="Quandt C.A."/>
            <person name="Sperisen C."/>
            <person name="Tritt A."/>
            <person name="Tisserant E."/>
            <person name="Crous P.W."/>
            <person name="Henrissat B."/>
            <person name="Nehls U."/>
            <person name="Egli S."/>
            <person name="Spatafora J.W."/>
            <person name="Grigoriev I.V."/>
            <person name="Martin F.M."/>
        </authorList>
    </citation>
    <scope>NUCLEOTIDE SEQUENCE [LARGE SCALE GENOMIC DNA]</scope>
    <source>
        <strain evidence="4 5">CBS 207.34</strain>
    </source>
</reference>
<keyword evidence="5" id="KW-1185">Reference proteome</keyword>
<dbReference type="AlphaFoldDB" id="A0A8E2EMI5"/>
<dbReference type="GO" id="GO:0003899">
    <property type="term" value="F:DNA-directed RNA polymerase activity"/>
    <property type="evidence" value="ECO:0007669"/>
    <property type="project" value="InterPro"/>
</dbReference>
<dbReference type="SMART" id="SM00659">
    <property type="entry name" value="RPOLCX"/>
    <property type="match status" value="1"/>
</dbReference>
<feature type="compositionally biased region" description="Basic and acidic residues" evidence="3">
    <location>
        <begin position="47"/>
        <end position="68"/>
    </location>
</feature>
<dbReference type="InterPro" id="IPR029040">
    <property type="entry name" value="RPABC4/Spt4"/>
</dbReference>
<dbReference type="GO" id="GO:0003677">
    <property type="term" value="F:DNA binding"/>
    <property type="evidence" value="ECO:0007669"/>
    <property type="project" value="InterPro"/>
</dbReference>
<dbReference type="Gene3D" id="2.20.28.30">
    <property type="entry name" value="RNA polymerase ii, chain L"/>
    <property type="match status" value="1"/>
</dbReference>
<evidence type="ECO:0000313" key="5">
    <source>
        <dbReference type="Proteomes" id="UP000250140"/>
    </source>
</evidence>
<sequence>MSSYQPLNRRARSLEEEPTSVSSRLPQPLVQNTSDTELGSQSGSGTDSEHCSKPTSEKDFENYDRGQESDSESSDEDAPQSVDGRSGSQIRPEPPVQTSQPPPQPVRPTPTASPVTATPAANASMARPTAGFVRLLPEKLEELQPVAFYCDKCHQDIEFRWGDKLRCRHCGDGYAFWKKRTTRLCQFYAR</sequence>
<feature type="compositionally biased region" description="Low complexity" evidence="3">
    <location>
        <begin position="109"/>
        <end position="121"/>
    </location>
</feature>